<keyword evidence="2 7" id="KW-0812">Transmembrane</keyword>
<dbReference type="PANTHER" id="PTHR46825">
    <property type="entry name" value="D-ALANYL-D-ALANINE-CARBOXYPEPTIDASE/ENDOPEPTIDASE AMPH"/>
    <property type="match status" value="1"/>
</dbReference>
<dbReference type="InterPro" id="IPR012338">
    <property type="entry name" value="Beta-lactam/transpept-like"/>
</dbReference>
<keyword evidence="3" id="KW-0547">Nucleotide-binding</keyword>
<keyword evidence="5 7" id="KW-1133">Transmembrane helix</keyword>
<evidence type="ECO:0000256" key="5">
    <source>
        <dbReference type="ARBA" id="ARBA00022989"/>
    </source>
</evidence>
<dbReference type="SMART" id="SM00382">
    <property type="entry name" value="AAA"/>
    <property type="match status" value="1"/>
</dbReference>
<dbReference type="NCBIfam" id="TIGR01194">
    <property type="entry name" value="cyc_pep_trnsptr"/>
    <property type="match status" value="1"/>
</dbReference>
<dbReference type="GO" id="GO:1904680">
    <property type="term" value="F:peptide transmembrane transporter activity"/>
    <property type="evidence" value="ECO:0007669"/>
    <property type="project" value="InterPro"/>
</dbReference>
<dbReference type="SUPFAM" id="SSF90123">
    <property type="entry name" value="ABC transporter transmembrane region"/>
    <property type="match status" value="1"/>
</dbReference>
<dbReference type="PROSITE" id="PS50893">
    <property type="entry name" value="ABC_TRANSPORTER_2"/>
    <property type="match status" value="1"/>
</dbReference>
<evidence type="ECO:0000256" key="4">
    <source>
        <dbReference type="ARBA" id="ARBA00022840"/>
    </source>
</evidence>
<dbReference type="InterPro" id="IPR011527">
    <property type="entry name" value="ABC1_TM_dom"/>
</dbReference>
<dbReference type="InterPro" id="IPR050491">
    <property type="entry name" value="AmpC-like"/>
</dbReference>
<comment type="caution">
    <text evidence="10">The sequence shown here is derived from an EMBL/GenBank/DDBJ whole genome shotgun (WGS) entry which is preliminary data.</text>
</comment>
<feature type="transmembrane region" description="Helical" evidence="7">
    <location>
        <begin position="670"/>
        <end position="689"/>
    </location>
</feature>
<proteinExistence type="predicted"/>
<reference evidence="10 11" key="1">
    <citation type="submission" date="2019-04" db="EMBL/GenBank/DDBJ databases">
        <title>Whole genome sequencing of Brevibacillus sp. TGS2-1.</title>
        <authorList>
            <person name="Choi A."/>
        </authorList>
    </citation>
    <scope>NUCLEOTIDE SEQUENCE [LARGE SCALE GENOMIC DNA]</scope>
    <source>
        <strain evidence="10 11">TGS2-1</strain>
    </source>
</reference>
<evidence type="ECO:0000256" key="7">
    <source>
        <dbReference type="SAM" id="Phobius"/>
    </source>
</evidence>
<dbReference type="EMBL" id="SZNK01000001">
    <property type="protein sequence ID" value="TKI55067.1"/>
    <property type="molecule type" value="Genomic_DNA"/>
</dbReference>
<evidence type="ECO:0000256" key="6">
    <source>
        <dbReference type="ARBA" id="ARBA00023136"/>
    </source>
</evidence>
<dbReference type="Gene3D" id="3.40.710.10">
    <property type="entry name" value="DD-peptidase/beta-lactamase superfamily"/>
    <property type="match status" value="1"/>
</dbReference>
<dbReference type="SUPFAM" id="SSF56601">
    <property type="entry name" value="beta-lactamase/transpeptidase-like"/>
    <property type="match status" value="1"/>
</dbReference>
<feature type="domain" description="ABC transporter" evidence="8">
    <location>
        <begin position="847"/>
        <end position="1069"/>
    </location>
</feature>
<feature type="transmembrane region" description="Helical" evidence="7">
    <location>
        <begin position="570"/>
        <end position="586"/>
    </location>
</feature>
<dbReference type="AlphaFoldDB" id="A0A4U2Y3S4"/>
<dbReference type="GO" id="GO:0005524">
    <property type="term" value="F:ATP binding"/>
    <property type="evidence" value="ECO:0007669"/>
    <property type="project" value="UniProtKB-KW"/>
</dbReference>
<evidence type="ECO:0000256" key="3">
    <source>
        <dbReference type="ARBA" id="ARBA00022741"/>
    </source>
</evidence>
<keyword evidence="4" id="KW-0067">ATP-binding</keyword>
<protein>
    <submittedName>
        <fullName evidence="10">Cyclic peptide export ABC transporter</fullName>
    </submittedName>
</protein>
<dbReference type="GO" id="GO:0140359">
    <property type="term" value="F:ABC-type transporter activity"/>
    <property type="evidence" value="ECO:0007669"/>
    <property type="project" value="InterPro"/>
</dbReference>
<dbReference type="GO" id="GO:0005886">
    <property type="term" value="C:plasma membrane"/>
    <property type="evidence" value="ECO:0007669"/>
    <property type="project" value="UniProtKB-SubCell"/>
</dbReference>
<feature type="transmembrane region" description="Helical" evidence="7">
    <location>
        <begin position="33"/>
        <end position="50"/>
    </location>
</feature>
<dbReference type="PROSITE" id="PS50929">
    <property type="entry name" value="ABC_TM1F"/>
    <property type="match status" value="1"/>
</dbReference>
<dbReference type="Gene3D" id="3.40.50.300">
    <property type="entry name" value="P-loop containing nucleotide triphosphate hydrolases"/>
    <property type="match status" value="1"/>
</dbReference>
<dbReference type="InterPro" id="IPR036640">
    <property type="entry name" value="ABC1_TM_sf"/>
</dbReference>
<accession>A0A4U2Y3S4</accession>
<evidence type="ECO:0000256" key="2">
    <source>
        <dbReference type="ARBA" id="ARBA00022692"/>
    </source>
</evidence>
<dbReference type="Proteomes" id="UP000307841">
    <property type="component" value="Unassembled WGS sequence"/>
</dbReference>
<dbReference type="InterPro" id="IPR003593">
    <property type="entry name" value="AAA+_ATPase"/>
</dbReference>
<dbReference type="Pfam" id="PF00005">
    <property type="entry name" value="ABC_tran"/>
    <property type="match status" value="1"/>
</dbReference>
<dbReference type="Gene3D" id="1.20.1560.10">
    <property type="entry name" value="ABC transporter type 1, transmembrane domain"/>
    <property type="match status" value="1"/>
</dbReference>
<dbReference type="InterPro" id="IPR027417">
    <property type="entry name" value="P-loop_NTPase"/>
</dbReference>
<evidence type="ECO:0000256" key="1">
    <source>
        <dbReference type="ARBA" id="ARBA00004651"/>
    </source>
</evidence>
<comment type="subcellular location">
    <subcellularLocation>
        <location evidence="1">Cell membrane</location>
        <topology evidence="1">Multi-pass membrane protein</topology>
    </subcellularLocation>
</comment>
<dbReference type="InterPro" id="IPR003439">
    <property type="entry name" value="ABC_transporter-like_ATP-bd"/>
</dbReference>
<keyword evidence="11" id="KW-1185">Reference proteome</keyword>
<dbReference type="GO" id="GO:0016887">
    <property type="term" value="F:ATP hydrolysis activity"/>
    <property type="evidence" value="ECO:0007669"/>
    <property type="project" value="InterPro"/>
</dbReference>
<feature type="transmembrane region" description="Helical" evidence="7">
    <location>
        <begin position="464"/>
        <end position="481"/>
    </location>
</feature>
<dbReference type="InterPro" id="IPR005898">
    <property type="entry name" value="Cyc_pep_transpt_SyrD/YojI"/>
</dbReference>
<sequence length="1069" mass="120578">MQRGRNNCRCAAFSSFNFTFAQQKRSEGNVLKIRWGLAGLLVMFTLMQWVSSMTVFAEGTTADTNSTTTWSQIEAFIQEKMKEGNIPGVAVSVVQGDQVVYEKGVGYADVEKQLPVGPETLFELGSTSKAFTALGILKLQEKGLVNLQDPVTKYLPWLTLQYKGKPVEVTLEQFYHHTSGVPFRTIADIPIASGDDALEQTARTLINEELDSLPGDRYNYATINYDVLGLVIAKVSGQSYEAFMRDEVLQPLHMNQTYLSRAEASQHGLAQGYKYEFLEPRPYDAPEYRGNVPAGYLISNAEDMATWLQTQLVLSTNGSSSALIRESHQPNLNVLPSIDGSYYAGGWFVKQHGGVKIFHDGGNPNFSSYIVLLPQEKWGVAVLANSNSAYTQTIAEGVLDLARGKQPAEDTTQEFIFNRVDQLSVILLSIMTPLFLLTCGMIVKKLIELIRKQRRFSGKPFMTAVQFGFFGVFLFGFYYVLNSVPNVFFNGMSWNFVEVWGPQSLLIGLSSTFIAVFALCIHFLLSAIFIKPDEKSFFSLVILSVASGLGNALIIFVINESFHYSNGYEAGLLAYFALGIAIYIIGQRLVRVKLIQLTNNEVYSKRLTMINKILNTSYQRFEEIENEKIYAGLNNDTELISNFANVLVTGLTNSVTLICCFVYLGMVNFYGMLTSVVVIALAAGLYTLVGQASKKIWEDTRNLQNTFFRLITAIVKGYKELNLHSGKRQDFRNDIYTCCEEYRDKRIEGDTKFANVFVIGELLFTIVIGIVAFIFPLIFSDIRTDVLRNYIFVFLYMTGPVHGIMNTVPTLIQMRISWERINGLIKQITLMESTRTGAKPVGHVETLEMKDVKFRYRSQNGETFSVGPINLTLRGGEITFITGGNGSGKSTLAKLMTGLYEADSGEIYINGETISRETLSQHYSAIFTDFHLFEKMYGIDYVKKQERISHYLKELQLDDKIEIVDGKFSTTQLSTGQRKRLALLVTYLEDRPILLFDEWAADQDASYREFFYMEILPQLRDENRCVIVISHDDRYFHTADRLIKVDLGRIVQNDDQRIARENVMTLSQA</sequence>
<feature type="domain" description="ABC transmembrane type-1" evidence="9">
    <location>
        <begin position="536"/>
        <end position="813"/>
    </location>
</feature>
<feature type="transmembrane region" description="Helical" evidence="7">
    <location>
        <begin position="790"/>
        <end position="812"/>
    </location>
</feature>
<feature type="transmembrane region" description="Helical" evidence="7">
    <location>
        <begin position="537"/>
        <end position="558"/>
    </location>
</feature>
<dbReference type="GO" id="GO:0015833">
    <property type="term" value="P:peptide transport"/>
    <property type="evidence" value="ECO:0007669"/>
    <property type="project" value="InterPro"/>
</dbReference>
<feature type="transmembrane region" description="Helical" evidence="7">
    <location>
        <begin position="753"/>
        <end position="778"/>
    </location>
</feature>
<gene>
    <name evidence="10" type="ORF">E8L90_06130</name>
</gene>
<dbReference type="PANTHER" id="PTHR46825:SF11">
    <property type="entry name" value="PENICILLIN-BINDING PROTEIN 4"/>
    <property type="match status" value="1"/>
</dbReference>
<evidence type="ECO:0000259" key="8">
    <source>
        <dbReference type="PROSITE" id="PS50893"/>
    </source>
</evidence>
<organism evidence="10 11">
    <name type="scientific">Brevibacillus antibioticus</name>
    <dbReference type="NCBI Taxonomy" id="2570228"/>
    <lineage>
        <taxon>Bacteria</taxon>
        <taxon>Bacillati</taxon>
        <taxon>Bacillota</taxon>
        <taxon>Bacilli</taxon>
        <taxon>Bacillales</taxon>
        <taxon>Paenibacillaceae</taxon>
        <taxon>Brevibacillus</taxon>
    </lineage>
</organism>
<keyword evidence="6 7" id="KW-0472">Membrane</keyword>
<feature type="transmembrane region" description="Helical" evidence="7">
    <location>
        <begin position="501"/>
        <end position="525"/>
    </location>
</feature>
<evidence type="ECO:0000259" key="9">
    <source>
        <dbReference type="PROSITE" id="PS50929"/>
    </source>
</evidence>
<evidence type="ECO:0000313" key="11">
    <source>
        <dbReference type="Proteomes" id="UP000307841"/>
    </source>
</evidence>
<feature type="transmembrane region" description="Helical" evidence="7">
    <location>
        <begin position="423"/>
        <end position="443"/>
    </location>
</feature>
<feature type="transmembrane region" description="Helical" evidence="7">
    <location>
        <begin position="643"/>
        <end position="664"/>
    </location>
</feature>
<dbReference type="Pfam" id="PF00144">
    <property type="entry name" value="Beta-lactamase"/>
    <property type="match status" value="1"/>
</dbReference>
<dbReference type="SUPFAM" id="SSF52540">
    <property type="entry name" value="P-loop containing nucleoside triphosphate hydrolases"/>
    <property type="match status" value="1"/>
</dbReference>
<dbReference type="InterPro" id="IPR001466">
    <property type="entry name" value="Beta-lactam-related"/>
</dbReference>
<evidence type="ECO:0000313" key="10">
    <source>
        <dbReference type="EMBL" id="TKI55067.1"/>
    </source>
</evidence>
<name>A0A4U2Y3S4_9BACL</name>